<dbReference type="InterPro" id="IPR000794">
    <property type="entry name" value="Beta-ketoacyl_synthase"/>
</dbReference>
<evidence type="ECO:0000256" key="2">
    <source>
        <dbReference type="ARBA" id="ARBA00022679"/>
    </source>
</evidence>
<dbReference type="EC" id="2.3.1.179" evidence="5"/>
<dbReference type="CDD" id="cd00834">
    <property type="entry name" value="KAS_I_II"/>
    <property type="match status" value="1"/>
</dbReference>
<evidence type="ECO:0000256" key="3">
    <source>
        <dbReference type="RuleBase" id="RU003694"/>
    </source>
</evidence>
<dbReference type="InterPro" id="IPR014030">
    <property type="entry name" value="Ketoacyl_synth_N"/>
</dbReference>
<accession>A0A5C5W9Q7</accession>
<comment type="caution">
    <text evidence="5">The sequence shown here is derived from an EMBL/GenBank/DDBJ whole genome shotgun (WGS) entry which is preliminary data.</text>
</comment>
<evidence type="ECO:0000259" key="4">
    <source>
        <dbReference type="PROSITE" id="PS52004"/>
    </source>
</evidence>
<dbReference type="GO" id="GO:0005829">
    <property type="term" value="C:cytosol"/>
    <property type="evidence" value="ECO:0007669"/>
    <property type="project" value="TreeGrafter"/>
</dbReference>
<proteinExistence type="inferred from homology"/>
<dbReference type="InterPro" id="IPR016039">
    <property type="entry name" value="Thiolase-like"/>
</dbReference>
<dbReference type="PANTHER" id="PTHR11712">
    <property type="entry name" value="POLYKETIDE SYNTHASE-RELATED"/>
    <property type="match status" value="1"/>
</dbReference>
<dbReference type="EMBL" id="SJPH01000002">
    <property type="protein sequence ID" value="TWT47596.1"/>
    <property type="molecule type" value="Genomic_DNA"/>
</dbReference>
<dbReference type="OrthoDB" id="292158at2"/>
<dbReference type="SMART" id="SM00825">
    <property type="entry name" value="PKS_KS"/>
    <property type="match status" value="1"/>
</dbReference>
<dbReference type="Proteomes" id="UP000318995">
    <property type="component" value="Unassembled WGS sequence"/>
</dbReference>
<dbReference type="PROSITE" id="PS52004">
    <property type="entry name" value="KS3_2"/>
    <property type="match status" value="1"/>
</dbReference>
<dbReference type="InterPro" id="IPR014031">
    <property type="entry name" value="Ketoacyl_synth_C"/>
</dbReference>
<reference evidence="5 6" key="1">
    <citation type="submission" date="2019-02" db="EMBL/GenBank/DDBJ databases">
        <title>Deep-cultivation of Planctomycetes and their phenomic and genomic characterization uncovers novel biology.</title>
        <authorList>
            <person name="Wiegand S."/>
            <person name="Jogler M."/>
            <person name="Boedeker C."/>
            <person name="Pinto D."/>
            <person name="Vollmers J."/>
            <person name="Rivas-Marin E."/>
            <person name="Kohn T."/>
            <person name="Peeters S.H."/>
            <person name="Heuer A."/>
            <person name="Rast P."/>
            <person name="Oberbeckmann S."/>
            <person name="Bunk B."/>
            <person name="Jeske O."/>
            <person name="Meyerdierks A."/>
            <person name="Storesund J.E."/>
            <person name="Kallscheuer N."/>
            <person name="Luecker S."/>
            <person name="Lage O.M."/>
            <person name="Pohl T."/>
            <person name="Merkel B.J."/>
            <person name="Hornburger P."/>
            <person name="Mueller R.-W."/>
            <person name="Bruemmer F."/>
            <person name="Labrenz M."/>
            <person name="Spormann A.M."/>
            <person name="Op Den Camp H."/>
            <person name="Overmann J."/>
            <person name="Amann R."/>
            <person name="Jetten M.S.M."/>
            <person name="Mascher T."/>
            <person name="Medema M.H."/>
            <person name="Devos D.P."/>
            <person name="Kaster A.-K."/>
            <person name="Ovreas L."/>
            <person name="Rohde M."/>
            <person name="Galperin M.Y."/>
            <person name="Jogler C."/>
        </authorList>
    </citation>
    <scope>NUCLEOTIDE SEQUENCE [LARGE SCALE GENOMIC DNA]</scope>
    <source>
        <strain evidence="5 6">Pla111</strain>
    </source>
</reference>
<dbReference type="SUPFAM" id="SSF53901">
    <property type="entry name" value="Thiolase-like"/>
    <property type="match status" value="2"/>
</dbReference>
<dbReference type="Pfam" id="PF00109">
    <property type="entry name" value="ketoacyl-synt"/>
    <property type="match status" value="1"/>
</dbReference>
<keyword evidence="2 3" id="KW-0808">Transferase</keyword>
<name>A0A5C5W9Q7_9BACT</name>
<evidence type="ECO:0000313" key="5">
    <source>
        <dbReference type="EMBL" id="TWT47596.1"/>
    </source>
</evidence>
<dbReference type="GO" id="GO:0004315">
    <property type="term" value="F:3-oxoacyl-[acyl-carrier-protein] synthase activity"/>
    <property type="evidence" value="ECO:0007669"/>
    <property type="project" value="UniProtKB-EC"/>
</dbReference>
<evidence type="ECO:0000313" key="6">
    <source>
        <dbReference type="Proteomes" id="UP000318995"/>
    </source>
</evidence>
<organism evidence="5 6">
    <name type="scientific">Botrimarina hoheduenensis</name>
    <dbReference type="NCBI Taxonomy" id="2528000"/>
    <lineage>
        <taxon>Bacteria</taxon>
        <taxon>Pseudomonadati</taxon>
        <taxon>Planctomycetota</taxon>
        <taxon>Planctomycetia</taxon>
        <taxon>Pirellulales</taxon>
        <taxon>Lacipirellulaceae</taxon>
        <taxon>Botrimarina</taxon>
    </lineage>
</organism>
<dbReference type="AlphaFoldDB" id="A0A5C5W9Q7"/>
<comment type="similarity">
    <text evidence="1 3">Belongs to the thiolase-like superfamily. Beta-ketoacyl-ACP synthases family.</text>
</comment>
<dbReference type="GO" id="GO:0006633">
    <property type="term" value="P:fatty acid biosynthetic process"/>
    <property type="evidence" value="ECO:0007669"/>
    <property type="project" value="InterPro"/>
</dbReference>
<dbReference type="InterPro" id="IPR020841">
    <property type="entry name" value="PKS_Beta-ketoAc_synthase_dom"/>
</dbReference>
<dbReference type="Gene3D" id="3.40.47.10">
    <property type="match status" value="1"/>
</dbReference>
<dbReference type="InterPro" id="IPR018201">
    <property type="entry name" value="Ketoacyl_synth_AS"/>
</dbReference>
<dbReference type="RefSeq" id="WP_146572321.1">
    <property type="nucleotide sequence ID" value="NZ_SJPH01000002.1"/>
</dbReference>
<keyword evidence="5" id="KW-0012">Acyltransferase</keyword>
<evidence type="ECO:0000256" key="1">
    <source>
        <dbReference type="ARBA" id="ARBA00008467"/>
    </source>
</evidence>
<keyword evidence="6" id="KW-1185">Reference proteome</keyword>
<sequence>MILSFQTDQRVVVTGIGLVTSVGADRETSWAALQRGESGARRLPPHPDLPAGTLAATVENLPLDFPGQTKHLPMLRSAAREALSDAGLEEPLQRREAGLEPHRIGCLISTHMGDLRHTALRLGLSDRLPAPEWPWWTQWSPNSAATYLTHEFEIHGICQTLAAACASSLLAINQAARELREGRCDAILAGGSEAVEPLMAAGFTRMGVLATADTPAQACRPFHRDRNGFVMGEGAAILMLERMDHAVRRGADIYAEILGGAAMTDTHHITSLTTEGSALPHLLRHTLRKSGLAPSDVQLVSAHGTGTQQNDVLETLALRKALGADADKASVTATKSALGHLVNAAGGAELAIALLALRDGFAPPTLNLDNPDPQCDLDCTPQIGCQRPLEHALKTSIAFGGHLVATAVRRWSGRHARAAQPLQTSFYRRAA</sequence>
<dbReference type="PANTHER" id="PTHR11712:SF336">
    <property type="entry name" value="3-OXOACYL-[ACYL-CARRIER-PROTEIN] SYNTHASE, MITOCHONDRIAL"/>
    <property type="match status" value="1"/>
</dbReference>
<protein>
    <submittedName>
        <fullName evidence="5">3-oxoacyl-[acyl-carrier-protein] synthase 2</fullName>
        <ecNumber evidence="5">2.3.1.179</ecNumber>
    </submittedName>
</protein>
<feature type="domain" description="Ketosynthase family 3 (KS3)" evidence="4">
    <location>
        <begin position="8"/>
        <end position="410"/>
    </location>
</feature>
<dbReference type="PROSITE" id="PS00606">
    <property type="entry name" value="KS3_1"/>
    <property type="match status" value="1"/>
</dbReference>
<dbReference type="Pfam" id="PF02801">
    <property type="entry name" value="Ketoacyl-synt_C"/>
    <property type="match status" value="1"/>
</dbReference>
<gene>
    <name evidence="5" type="primary">fabF_3</name>
    <name evidence="5" type="ORF">Pla111_12110</name>
</gene>